<protein>
    <recommendedName>
        <fullName evidence="3">Phage protein</fullName>
    </recommendedName>
</protein>
<dbReference type="AlphaFoldDB" id="A0ABD7SRA1"/>
<reference evidence="1 2" key="1">
    <citation type="submission" date="2019-06" db="EMBL/GenBank/DDBJ databases">
        <title>Vibrio cholerae phylogeny based on whole-genome sequencing reveals genetic diversity and population strucutre.</title>
        <authorList>
            <person name="Zhiqiu Y."/>
            <person name="Bin L."/>
            <person name="Lingyan J."/>
        </authorList>
    </citation>
    <scope>NUCLEOTIDE SEQUENCE [LARGE SCALE GENOMIC DNA]</scope>
    <source>
        <strain evidence="1 2">N2814</strain>
    </source>
</reference>
<accession>A0ABD7SRA1</accession>
<evidence type="ECO:0000313" key="2">
    <source>
        <dbReference type="Proteomes" id="UP000323819"/>
    </source>
</evidence>
<organism evidence="1 2">
    <name type="scientific">Vibrio cholerae</name>
    <dbReference type="NCBI Taxonomy" id="666"/>
    <lineage>
        <taxon>Bacteria</taxon>
        <taxon>Pseudomonadati</taxon>
        <taxon>Pseudomonadota</taxon>
        <taxon>Gammaproteobacteria</taxon>
        <taxon>Vibrionales</taxon>
        <taxon>Vibrionaceae</taxon>
        <taxon>Vibrio</taxon>
    </lineage>
</organism>
<evidence type="ECO:0000313" key="1">
    <source>
        <dbReference type="EMBL" id="TXX67239.1"/>
    </source>
</evidence>
<evidence type="ECO:0008006" key="3">
    <source>
        <dbReference type="Google" id="ProtNLM"/>
    </source>
</evidence>
<dbReference type="Proteomes" id="UP000323819">
    <property type="component" value="Unassembled WGS sequence"/>
</dbReference>
<name>A0ABD7SRA1_VIBCL</name>
<comment type="caution">
    <text evidence="1">The sequence shown here is derived from an EMBL/GenBank/DDBJ whole genome shotgun (WGS) entry which is preliminary data.</text>
</comment>
<dbReference type="EMBL" id="VSIJ01000005">
    <property type="protein sequence ID" value="TXX67239.1"/>
    <property type="molecule type" value="Genomic_DNA"/>
</dbReference>
<sequence>MKAYVYNTESKKVVAIISGETCEQCEAKAAEMGFMGMDEYGLTYTPAFGTVDGLIPCDDAEELQASSTKYLMNPATGSVDTEENWLSEMPTWEGDQQAQFDSLIEVEKNVDGDWVEVK</sequence>
<proteinExistence type="predicted"/>
<gene>
    <name evidence="1" type="ORF">FXF03_01310</name>
</gene>
<dbReference type="RefSeq" id="WP_148521377.1">
    <property type="nucleotide sequence ID" value="NZ_JAILXN010000001.1"/>
</dbReference>